<dbReference type="AlphaFoldDB" id="A0A919CQJ6"/>
<dbReference type="SUPFAM" id="SSF90002">
    <property type="entry name" value="Hypothetical protein YjiA, C-terminal domain"/>
    <property type="match status" value="1"/>
</dbReference>
<keyword evidence="10" id="KW-1185">Reference proteome</keyword>
<dbReference type="Pfam" id="PF07683">
    <property type="entry name" value="CobW_C"/>
    <property type="match status" value="1"/>
</dbReference>
<comment type="catalytic activity">
    <reaction evidence="6">
        <text>GTP + H2O = GDP + phosphate + H(+)</text>
        <dbReference type="Rhea" id="RHEA:19669"/>
        <dbReference type="ChEBI" id="CHEBI:15377"/>
        <dbReference type="ChEBI" id="CHEBI:15378"/>
        <dbReference type="ChEBI" id="CHEBI:37565"/>
        <dbReference type="ChEBI" id="CHEBI:43474"/>
        <dbReference type="ChEBI" id="CHEBI:58189"/>
    </reaction>
    <physiologicalReaction direction="left-to-right" evidence="6">
        <dbReference type="Rhea" id="RHEA:19670"/>
    </physiologicalReaction>
</comment>
<gene>
    <name evidence="9" type="ORF">GCM10017083_33920</name>
</gene>
<dbReference type="Proteomes" id="UP000630353">
    <property type="component" value="Unassembled WGS sequence"/>
</dbReference>
<evidence type="ECO:0000256" key="6">
    <source>
        <dbReference type="ARBA" id="ARBA00049117"/>
    </source>
</evidence>
<dbReference type="InterPro" id="IPR027417">
    <property type="entry name" value="P-loop_NTPase"/>
</dbReference>
<dbReference type="InterPro" id="IPR003495">
    <property type="entry name" value="CobW/HypB/UreG_nucleotide-bd"/>
</dbReference>
<dbReference type="SMART" id="SM00833">
    <property type="entry name" value="CobW_C"/>
    <property type="match status" value="1"/>
</dbReference>
<dbReference type="CDD" id="cd03112">
    <property type="entry name" value="CobW-like"/>
    <property type="match status" value="1"/>
</dbReference>
<dbReference type="SUPFAM" id="SSF52540">
    <property type="entry name" value="P-loop containing nucleoside triphosphate hydrolases"/>
    <property type="match status" value="1"/>
</dbReference>
<proteinExistence type="inferred from homology"/>
<dbReference type="Pfam" id="PF02492">
    <property type="entry name" value="cobW"/>
    <property type="match status" value="1"/>
</dbReference>
<dbReference type="InterPro" id="IPR011629">
    <property type="entry name" value="CobW-like_C"/>
</dbReference>
<sequence>MTAPAPTPVTVLAGFLGAGKTTLLKRILEDPRGVRYGVLVNDFGAINIDAELVVETGADQVSLANGCVCCTIRDDMVEAIDRLLGQDPVPEHLLIETSGVSRPIAVVDALLDPTLDGRVAIAGVFCLVDTAGFRDLDFASTELAIEQACSADMVVLNKTDIASAADLELVESTLRGPTPSIRFLPTRFSEVPREVLFGIERAPAERPAAGHQHGHHHDHDHDHDHHHHDHGEEFQAWSWRSAAPLDRAAFRGAVRRLPASLLRMKGVLAFADGPDQRAVFQMVGKRHTLETSDGPAPAESMLVAIARTGELDGDALTALLDGCAASG</sequence>
<dbReference type="RefSeq" id="WP_189991786.1">
    <property type="nucleotide sequence ID" value="NZ_BMZS01000008.1"/>
</dbReference>
<organism evidence="9 10">
    <name type="scientific">Thalassobaculum fulvum</name>
    <dbReference type="NCBI Taxonomy" id="1633335"/>
    <lineage>
        <taxon>Bacteria</taxon>
        <taxon>Pseudomonadati</taxon>
        <taxon>Pseudomonadota</taxon>
        <taxon>Alphaproteobacteria</taxon>
        <taxon>Rhodospirillales</taxon>
        <taxon>Thalassobaculaceae</taxon>
        <taxon>Thalassobaculum</taxon>
    </lineage>
</organism>
<reference evidence="9" key="1">
    <citation type="journal article" date="2014" name="Int. J. Syst. Evol. Microbiol.">
        <title>Complete genome sequence of Corynebacterium casei LMG S-19264T (=DSM 44701T), isolated from a smear-ripened cheese.</title>
        <authorList>
            <consortium name="US DOE Joint Genome Institute (JGI-PGF)"/>
            <person name="Walter F."/>
            <person name="Albersmeier A."/>
            <person name="Kalinowski J."/>
            <person name="Ruckert C."/>
        </authorList>
    </citation>
    <scope>NUCLEOTIDE SEQUENCE</scope>
    <source>
        <strain evidence="9">KCTC 42651</strain>
    </source>
</reference>
<dbReference type="Gene3D" id="3.30.1220.10">
    <property type="entry name" value="CobW-like, C-terminal domain"/>
    <property type="match status" value="1"/>
</dbReference>
<reference evidence="9" key="2">
    <citation type="submission" date="2020-09" db="EMBL/GenBank/DDBJ databases">
        <authorList>
            <person name="Sun Q."/>
            <person name="Kim S."/>
        </authorList>
    </citation>
    <scope>NUCLEOTIDE SEQUENCE</scope>
    <source>
        <strain evidence="9">KCTC 42651</strain>
    </source>
</reference>
<evidence type="ECO:0000256" key="2">
    <source>
        <dbReference type="ARBA" id="ARBA00022801"/>
    </source>
</evidence>
<evidence type="ECO:0000256" key="4">
    <source>
        <dbReference type="ARBA" id="ARBA00034320"/>
    </source>
</evidence>
<dbReference type="GO" id="GO:0000166">
    <property type="term" value="F:nucleotide binding"/>
    <property type="evidence" value="ECO:0007669"/>
    <property type="project" value="UniProtKB-KW"/>
</dbReference>
<evidence type="ECO:0000313" key="10">
    <source>
        <dbReference type="Proteomes" id="UP000630353"/>
    </source>
</evidence>
<feature type="compositionally biased region" description="Basic and acidic residues" evidence="7">
    <location>
        <begin position="217"/>
        <end position="229"/>
    </location>
</feature>
<evidence type="ECO:0000259" key="8">
    <source>
        <dbReference type="SMART" id="SM00833"/>
    </source>
</evidence>
<dbReference type="PANTHER" id="PTHR13748">
    <property type="entry name" value="COBW-RELATED"/>
    <property type="match status" value="1"/>
</dbReference>
<feature type="domain" description="CobW C-terminal" evidence="8">
    <location>
        <begin position="234"/>
        <end position="324"/>
    </location>
</feature>
<comment type="function">
    <text evidence="5">Zinc chaperone that directly transfers zinc cofactor to target proteins, thereby activating them. Zinc is transferred from the CXCC motif in the GTPase domain to the zinc binding site in target proteins in a process requiring GTP hydrolysis.</text>
</comment>
<dbReference type="EMBL" id="BMZS01000008">
    <property type="protein sequence ID" value="GHD55260.1"/>
    <property type="molecule type" value="Genomic_DNA"/>
</dbReference>
<dbReference type="Gene3D" id="3.40.50.300">
    <property type="entry name" value="P-loop containing nucleotide triphosphate hydrolases"/>
    <property type="match status" value="1"/>
</dbReference>
<protein>
    <submittedName>
        <fullName evidence="9">GTPase</fullName>
    </submittedName>
</protein>
<feature type="region of interest" description="Disordered" evidence="7">
    <location>
        <begin position="206"/>
        <end position="229"/>
    </location>
</feature>
<dbReference type="InterPro" id="IPR051316">
    <property type="entry name" value="Zinc-reg_GTPase_activator"/>
</dbReference>
<accession>A0A919CQJ6</accession>
<keyword evidence="3" id="KW-0143">Chaperone</keyword>
<keyword evidence="2" id="KW-0378">Hydrolase</keyword>
<evidence type="ECO:0000256" key="1">
    <source>
        <dbReference type="ARBA" id="ARBA00022741"/>
    </source>
</evidence>
<evidence type="ECO:0000256" key="3">
    <source>
        <dbReference type="ARBA" id="ARBA00023186"/>
    </source>
</evidence>
<evidence type="ECO:0000313" key="9">
    <source>
        <dbReference type="EMBL" id="GHD55260.1"/>
    </source>
</evidence>
<dbReference type="InterPro" id="IPR036627">
    <property type="entry name" value="CobW-likC_sf"/>
</dbReference>
<evidence type="ECO:0000256" key="7">
    <source>
        <dbReference type="SAM" id="MobiDB-lite"/>
    </source>
</evidence>
<comment type="caution">
    <text evidence="9">The sequence shown here is derived from an EMBL/GenBank/DDBJ whole genome shotgun (WGS) entry which is preliminary data.</text>
</comment>
<evidence type="ECO:0000256" key="5">
    <source>
        <dbReference type="ARBA" id="ARBA00045658"/>
    </source>
</evidence>
<keyword evidence="1" id="KW-0547">Nucleotide-binding</keyword>
<dbReference type="GO" id="GO:0016787">
    <property type="term" value="F:hydrolase activity"/>
    <property type="evidence" value="ECO:0007669"/>
    <property type="project" value="UniProtKB-KW"/>
</dbReference>
<name>A0A919CQJ6_9PROT</name>
<comment type="similarity">
    <text evidence="4">Belongs to the SIMIBI class G3E GTPase family. ZNG1 subfamily.</text>
</comment>